<dbReference type="InterPro" id="IPR001487">
    <property type="entry name" value="Bromodomain"/>
</dbReference>
<keyword evidence="2" id="KW-0863">Zinc-finger</keyword>
<dbReference type="PROSITE" id="PS50014">
    <property type="entry name" value="BROMODOMAIN_2"/>
    <property type="match status" value="1"/>
</dbReference>
<dbReference type="InterPro" id="IPR036427">
    <property type="entry name" value="Bromodomain-like_sf"/>
</dbReference>
<proteinExistence type="predicted"/>
<dbReference type="Proteomes" id="UP000549394">
    <property type="component" value="Unassembled WGS sequence"/>
</dbReference>
<evidence type="ECO:0000256" key="6">
    <source>
        <dbReference type="SAM" id="MobiDB-lite"/>
    </source>
</evidence>
<dbReference type="InterPro" id="IPR000313">
    <property type="entry name" value="PWWP_dom"/>
</dbReference>
<evidence type="ECO:0000256" key="2">
    <source>
        <dbReference type="ARBA" id="ARBA00022771"/>
    </source>
</evidence>
<keyword evidence="4 5" id="KW-0103">Bromodomain</keyword>
<dbReference type="SMART" id="SM00293">
    <property type="entry name" value="PWWP"/>
    <property type="match status" value="1"/>
</dbReference>
<evidence type="ECO:0000313" key="10">
    <source>
        <dbReference type="Proteomes" id="UP000549394"/>
    </source>
</evidence>
<dbReference type="Pfam" id="PF00439">
    <property type="entry name" value="Bromodomain"/>
    <property type="match status" value="1"/>
</dbReference>
<feature type="compositionally biased region" description="Basic and acidic residues" evidence="6">
    <location>
        <begin position="201"/>
        <end position="218"/>
    </location>
</feature>
<dbReference type="OrthoDB" id="6272564at2759"/>
<name>A0A7I8VB94_9ANNE</name>
<keyword evidence="10" id="KW-1185">Reference proteome</keyword>
<protein>
    <submittedName>
        <fullName evidence="9">DgyrCDS2765</fullName>
    </submittedName>
</protein>
<evidence type="ECO:0000256" key="4">
    <source>
        <dbReference type="ARBA" id="ARBA00023117"/>
    </source>
</evidence>
<accession>A0A7I8VB94</accession>
<sequence length="362" mass="42730">MDFSLIRKRIQNFQYTSTHSFLADVKWILHNSSVYNGGRHNLTLIMKNLLKQLTKEVAEIEICFECYEMSNKKMAKNWFCVPCSKLHTLVSAKLKGFPYWPAKLLRIDKGQADVRFFGEHDRAWVQLNSVYLLTKQNFTLTPSERKLPCADSLLRAIEELNEHIRIIEQLIGKFLYAEPKTPLNAEFDYVQVEKRKDNRKRIIENGSSEEREVNENYDHKKKKPNNEFEQVPSLGDDEEVHSSFLDVLLQRVSKRESIETNHIEKAENTSEIEENVQREDDRPPLFHRYNSLLNEQMTATLKALYDDLNTAYRRREKALKQEFNRVLKNVHLHHQKVIAKLKKEHATEIERLQNNTMESDVE</sequence>
<feature type="domain" description="PWWP" evidence="8">
    <location>
        <begin position="86"/>
        <end position="136"/>
    </location>
</feature>
<dbReference type="Gene3D" id="2.30.30.140">
    <property type="match status" value="1"/>
</dbReference>
<organism evidence="9 10">
    <name type="scientific">Dimorphilus gyrociliatus</name>
    <dbReference type="NCBI Taxonomy" id="2664684"/>
    <lineage>
        <taxon>Eukaryota</taxon>
        <taxon>Metazoa</taxon>
        <taxon>Spiralia</taxon>
        <taxon>Lophotrochozoa</taxon>
        <taxon>Annelida</taxon>
        <taxon>Polychaeta</taxon>
        <taxon>Polychaeta incertae sedis</taxon>
        <taxon>Dinophilidae</taxon>
        <taxon>Dimorphilus</taxon>
    </lineage>
</organism>
<evidence type="ECO:0000256" key="5">
    <source>
        <dbReference type="PROSITE-ProRule" id="PRU00035"/>
    </source>
</evidence>
<dbReference type="GO" id="GO:0003714">
    <property type="term" value="F:transcription corepressor activity"/>
    <property type="evidence" value="ECO:0007669"/>
    <property type="project" value="TreeGrafter"/>
</dbReference>
<dbReference type="GO" id="GO:0005634">
    <property type="term" value="C:nucleus"/>
    <property type="evidence" value="ECO:0007669"/>
    <property type="project" value="TreeGrafter"/>
</dbReference>
<dbReference type="PANTHER" id="PTHR46453:SF5">
    <property type="entry name" value="PROTEIN KINASE C-BINDING PROTEIN 1 ISOFORM X1"/>
    <property type="match status" value="1"/>
</dbReference>
<feature type="region of interest" description="Disordered" evidence="6">
    <location>
        <begin position="201"/>
        <end position="226"/>
    </location>
</feature>
<dbReference type="PROSITE" id="PS50812">
    <property type="entry name" value="PWWP"/>
    <property type="match status" value="1"/>
</dbReference>
<dbReference type="SUPFAM" id="SSF63748">
    <property type="entry name" value="Tudor/PWWP/MBT"/>
    <property type="match status" value="1"/>
</dbReference>
<evidence type="ECO:0000256" key="3">
    <source>
        <dbReference type="ARBA" id="ARBA00022833"/>
    </source>
</evidence>
<reference evidence="9 10" key="1">
    <citation type="submission" date="2020-08" db="EMBL/GenBank/DDBJ databases">
        <authorList>
            <person name="Hejnol A."/>
        </authorList>
    </citation>
    <scope>NUCLEOTIDE SEQUENCE [LARGE SCALE GENOMIC DNA]</scope>
</reference>
<feature type="domain" description="Bromo" evidence="7">
    <location>
        <begin position="1"/>
        <end position="43"/>
    </location>
</feature>
<dbReference type="PANTHER" id="PTHR46453">
    <property type="entry name" value="PROTEIN KINASE C-BINDING PROTEIN 1"/>
    <property type="match status" value="1"/>
</dbReference>
<keyword evidence="3" id="KW-0862">Zinc</keyword>
<evidence type="ECO:0000313" key="9">
    <source>
        <dbReference type="EMBL" id="CAD5113605.1"/>
    </source>
</evidence>
<evidence type="ECO:0000259" key="8">
    <source>
        <dbReference type="PROSITE" id="PS50812"/>
    </source>
</evidence>
<dbReference type="CDD" id="cd20160">
    <property type="entry name" value="PWWP_PRKCBP1"/>
    <property type="match status" value="1"/>
</dbReference>
<keyword evidence="1" id="KW-0479">Metal-binding</keyword>
<dbReference type="GO" id="GO:0008270">
    <property type="term" value="F:zinc ion binding"/>
    <property type="evidence" value="ECO:0007669"/>
    <property type="project" value="UniProtKB-KW"/>
</dbReference>
<comment type="caution">
    <text evidence="9">The sequence shown here is derived from an EMBL/GenBank/DDBJ whole genome shotgun (WGS) entry which is preliminary data.</text>
</comment>
<evidence type="ECO:0000259" key="7">
    <source>
        <dbReference type="PROSITE" id="PS50014"/>
    </source>
</evidence>
<dbReference type="EMBL" id="CAJFCJ010000004">
    <property type="protein sequence ID" value="CAD5113605.1"/>
    <property type="molecule type" value="Genomic_DNA"/>
</dbReference>
<dbReference type="Pfam" id="PF00855">
    <property type="entry name" value="PWWP"/>
    <property type="match status" value="1"/>
</dbReference>
<gene>
    <name evidence="9" type="ORF">DGYR_LOCUS2566</name>
</gene>
<dbReference type="SUPFAM" id="SSF47370">
    <property type="entry name" value="Bromodomain"/>
    <property type="match status" value="1"/>
</dbReference>
<evidence type="ECO:0000256" key="1">
    <source>
        <dbReference type="ARBA" id="ARBA00022723"/>
    </source>
</evidence>
<dbReference type="Gene3D" id="1.20.920.10">
    <property type="entry name" value="Bromodomain-like"/>
    <property type="match status" value="1"/>
</dbReference>
<dbReference type="AlphaFoldDB" id="A0A7I8VB94"/>
<dbReference type="GO" id="GO:0005737">
    <property type="term" value="C:cytoplasm"/>
    <property type="evidence" value="ECO:0007669"/>
    <property type="project" value="TreeGrafter"/>
</dbReference>